<dbReference type="EMBL" id="JAZGQO010000007">
    <property type="protein sequence ID" value="KAK6181632.1"/>
    <property type="molecule type" value="Genomic_DNA"/>
</dbReference>
<gene>
    <name evidence="1" type="ORF">SNE40_009453</name>
</gene>
<dbReference type="PANTHER" id="PTHR34487:SF1">
    <property type="entry name" value="ACYL-ACP THIOESTERASE"/>
    <property type="match status" value="1"/>
</dbReference>
<keyword evidence="2" id="KW-1185">Reference proteome</keyword>
<dbReference type="AlphaFoldDB" id="A0AAN8PQ95"/>
<dbReference type="PANTHER" id="PTHR34487">
    <property type="entry name" value="ACYL-ACP THIOESTERASE"/>
    <property type="match status" value="1"/>
</dbReference>
<dbReference type="SUPFAM" id="SSF54637">
    <property type="entry name" value="Thioesterase/thiol ester dehydrase-isomerase"/>
    <property type="match status" value="2"/>
</dbReference>
<protein>
    <submittedName>
        <fullName evidence="1">Uncharacterized protein</fullName>
    </submittedName>
</protein>
<evidence type="ECO:0000313" key="2">
    <source>
        <dbReference type="Proteomes" id="UP001347796"/>
    </source>
</evidence>
<evidence type="ECO:0000313" key="1">
    <source>
        <dbReference type="EMBL" id="KAK6181632.1"/>
    </source>
</evidence>
<name>A0AAN8PQ95_PATCE</name>
<comment type="caution">
    <text evidence="1">The sequence shown here is derived from an EMBL/GenBank/DDBJ whole genome shotgun (WGS) entry which is preliminary data.</text>
</comment>
<accession>A0AAN8PQ95</accession>
<reference evidence="1 2" key="1">
    <citation type="submission" date="2024-01" db="EMBL/GenBank/DDBJ databases">
        <title>The genome of the rayed Mediterranean limpet Patella caerulea (Linnaeus, 1758).</title>
        <authorList>
            <person name="Anh-Thu Weber A."/>
            <person name="Halstead-Nussloch G."/>
        </authorList>
    </citation>
    <scope>NUCLEOTIDE SEQUENCE [LARGE SCALE GENOMIC DNA]</scope>
    <source>
        <strain evidence="1">AATW-2023a</strain>
        <tissue evidence="1">Whole specimen</tissue>
    </source>
</reference>
<organism evidence="1 2">
    <name type="scientific">Patella caerulea</name>
    <name type="common">Rayed Mediterranean limpet</name>
    <dbReference type="NCBI Taxonomy" id="87958"/>
    <lineage>
        <taxon>Eukaryota</taxon>
        <taxon>Metazoa</taxon>
        <taxon>Spiralia</taxon>
        <taxon>Lophotrochozoa</taxon>
        <taxon>Mollusca</taxon>
        <taxon>Gastropoda</taxon>
        <taxon>Patellogastropoda</taxon>
        <taxon>Patelloidea</taxon>
        <taxon>Patellidae</taxon>
        <taxon>Patella</taxon>
    </lineage>
</organism>
<dbReference type="Gene3D" id="3.10.129.10">
    <property type="entry name" value="Hotdog Thioesterase"/>
    <property type="match status" value="1"/>
</dbReference>
<dbReference type="Proteomes" id="UP001347796">
    <property type="component" value="Unassembled WGS sequence"/>
</dbReference>
<sequence>MFACISRTSIQIGKQKISHGYYIDELLDNVSRISVRYSTTPNKNMTDLDERKSDLSTGTHEIRRPKWLPYLTAMKFTQDFNEDKTGVVVHHPGLSFESYDRDGNPSITSIMKVLMSARAYAYHNPIDSTGATFLDYAKMTDDCFTFMASSEIEVEKMMYDIQVVKTPLDVKVNLGNIGKSSLNSVAEVTLPFNGMTLLRNVNQVVVIDKLTRKPKPVPDWWKEKYSGCTIRNQPLIIPKLVRPNKYYTYKFYVAWSDTDNYNHTNSASYSRFAINAIQNASSNKYFNSLTQDKLNSGIKKIQMSYIGESAEGDLIEASVWEASDKPIAYCQFLKEGKAVFQCSVLYNMPVDYPDVGI</sequence>
<proteinExistence type="predicted"/>
<dbReference type="InterPro" id="IPR029069">
    <property type="entry name" value="HotDog_dom_sf"/>
</dbReference>